<protein>
    <submittedName>
        <fullName evidence="1">Uncharacterized protein</fullName>
    </submittedName>
</protein>
<comment type="caution">
    <text evidence="1">The sequence shown here is derived from an EMBL/GenBank/DDBJ whole genome shotgun (WGS) entry which is preliminary data.</text>
</comment>
<evidence type="ECO:0000313" key="1">
    <source>
        <dbReference type="EMBL" id="KAI0055831.1"/>
    </source>
</evidence>
<accession>A0ACB8SJ68</accession>
<dbReference type="EMBL" id="MU277277">
    <property type="protein sequence ID" value="KAI0055831.1"/>
    <property type="molecule type" value="Genomic_DNA"/>
</dbReference>
<sequence length="156" mass="16847">MDPNFPNLDRRDTYFVAGIGYTPLSEEAMRARIGTANSSSISTPDVNAFLNSLKLPDIPIDCKEAQHTSDQTSVLSSTVATGSAASSPQSDPGADRCPTSSEPASDEYVALLERRKALQDSVSLLRTTAVLHAATLERLQAKFDSVRDFADKIREV</sequence>
<evidence type="ECO:0000313" key="2">
    <source>
        <dbReference type="Proteomes" id="UP000814140"/>
    </source>
</evidence>
<reference evidence="1" key="1">
    <citation type="submission" date="2021-03" db="EMBL/GenBank/DDBJ databases">
        <authorList>
            <consortium name="DOE Joint Genome Institute"/>
            <person name="Ahrendt S."/>
            <person name="Looney B.P."/>
            <person name="Miyauchi S."/>
            <person name="Morin E."/>
            <person name="Drula E."/>
            <person name="Courty P.E."/>
            <person name="Chicoki N."/>
            <person name="Fauchery L."/>
            <person name="Kohler A."/>
            <person name="Kuo A."/>
            <person name="Labutti K."/>
            <person name="Pangilinan J."/>
            <person name="Lipzen A."/>
            <person name="Riley R."/>
            <person name="Andreopoulos W."/>
            <person name="He G."/>
            <person name="Johnson J."/>
            <person name="Barry K.W."/>
            <person name="Grigoriev I.V."/>
            <person name="Nagy L."/>
            <person name="Hibbett D."/>
            <person name="Henrissat B."/>
            <person name="Matheny P.B."/>
            <person name="Labbe J."/>
            <person name="Martin F."/>
        </authorList>
    </citation>
    <scope>NUCLEOTIDE SEQUENCE</scope>
    <source>
        <strain evidence="1">HHB10654</strain>
    </source>
</reference>
<dbReference type="Proteomes" id="UP000814140">
    <property type="component" value="Unassembled WGS sequence"/>
</dbReference>
<proteinExistence type="predicted"/>
<gene>
    <name evidence="1" type="ORF">BV25DRAFT_1921456</name>
</gene>
<reference evidence="1" key="2">
    <citation type="journal article" date="2022" name="New Phytol.">
        <title>Evolutionary transition to the ectomycorrhizal habit in the genomes of a hyperdiverse lineage of mushroom-forming fungi.</title>
        <authorList>
            <person name="Looney B."/>
            <person name="Miyauchi S."/>
            <person name="Morin E."/>
            <person name="Drula E."/>
            <person name="Courty P.E."/>
            <person name="Kohler A."/>
            <person name="Kuo A."/>
            <person name="LaButti K."/>
            <person name="Pangilinan J."/>
            <person name="Lipzen A."/>
            <person name="Riley R."/>
            <person name="Andreopoulos W."/>
            <person name="He G."/>
            <person name="Johnson J."/>
            <person name="Nolan M."/>
            <person name="Tritt A."/>
            <person name="Barry K.W."/>
            <person name="Grigoriev I.V."/>
            <person name="Nagy L.G."/>
            <person name="Hibbett D."/>
            <person name="Henrissat B."/>
            <person name="Matheny P.B."/>
            <person name="Labbe J."/>
            <person name="Martin F.M."/>
        </authorList>
    </citation>
    <scope>NUCLEOTIDE SEQUENCE</scope>
    <source>
        <strain evidence="1">HHB10654</strain>
    </source>
</reference>
<organism evidence="1 2">
    <name type="scientific">Artomyces pyxidatus</name>
    <dbReference type="NCBI Taxonomy" id="48021"/>
    <lineage>
        <taxon>Eukaryota</taxon>
        <taxon>Fungi</taxon>
        <taxon>Dikarya</taxon>
        <taxon>Basidiomycota</taxon>
        <taxon>Agaricomycotina</taxon>
        <taxon>Agaricomycetes</taxon>
        <taxon>Russulales</taxon>
        <taxon>Auriscalpiaceae</taxon>
        <taxon>Artomyces</taxon>
    </lineage>
</organism>
<keyword evidence="2" id="KW-1185">Reference proteome</keyword>
<name>A0ACB8SJ68_9AGAM</name>